<proteinExistence type="predicted"/>
<evidence type="ECO:0000313" key="1">
    <source>
        <dbReference type="EMBL" id="KAF9517164.1"/>
    </source>
</evidence>
<name>A0A9P6DZM3_9AGAM</name>
<dbReference type="OrthoDB" id="3265672at2759"/>
<keyword evidence="2" id="KW-1185">Reference proteome</keyword>
<sequence>MPPKQWGWSEKDMQEAIAEYRAGKYTHAAFAAAAYGIPARTLCWHLKNGDDMSQSKGHVHQQLLTPAQEKALLDWIIHLGLLAQPLDCRTIGPFVKDICGSFPGKNWLQRFLVHNNDAVQFCQTAALDPKRAQSFNSTTVHDHFDKLKGVIEECGIPWENIYNMDEKGCQLGGGQKGHHCKYLFRCNSHNRYRIHNANLELVTVVECGSSSVMHGSRLQVLKEQQGINNFISSAP</sequence>
<evidence type="ECO:0008006" key="3">
    <source>
        <dbReference type="Google" id="ProtNLM"/>
    </source>
</evidence>
<dbReference type="Proteomes" id="UP000886523">
    <property type="component" value="Unassembled WGS sequence"/>
</dbReference>
<gene>
    <name evidence="1" type="ORF">BS47DRAFT_1434414</name>
</gene>
<comment type="caution">
    <text evidence="1">The sequence shown here is derived from an EMBL/GenBank/DDBJ whole genome shotgun (WGS) entry which is preliminary data.</text>
</comment>
<evidence type="ECO:0000313" key="2">
    <source>
        <dbReference type="Proteomes" id="UP000886523"/>
    </source>
</evidence>
<dbReference type="EMBL" id="MU128933">
    <property type="protein sequence ID" value="KAF9517164.1"/>
    <property type="molecule type" value="Genomic_DNA"/>
</dbReference>
<reference evidence="1" key="1">
    <citation type="journal article" date="2020" name="Nat. Commun.">
        <title>Large-scale genome sequencing of mycorrhizal fungi provides insights into the early evolution of symbiotic traits.</title>
        <authorList>
            <person name="Miyauchi S."/>
            <person name="Kiss E."/>
            <person name="Kuo A."/>
            <person name="Drula E."/>
            <person name="Kohler A."/>
            <person name="Sanchez-Garcia M."/>
            <person name="Morin E."/>
            <person name="Andreopoulos B."/>
            <person name="Barry K.W."/>
            <person name="Bonito G."/>
            <person name="Buee M."/>
            <person name="Carver A."/>
            <person name="Chen C."/>
            <person name="Cichocki N."/>
            <person name="Clum A."/>
            <person name="Culley D."/>
            <person name="Crous P.W."/>
            <person name="Fauchery L."/>
            <person name="Girlanda M."/>
            <person name="Hayes R.D."/>
            <person name="Keri Z."/>
            <person name="LaButti K."/>
            <person name="Lipzen A."/>
            <person name="Lombard V."/>
            <person name="Magnuson J."/>
            <person name="Maillard F."/>
            <person name="Murat C."/>
            <person name="Nolan M."/>
            <person name="Ohm R.A."/>
            <person name="Pangilinan J."/>
            <person name="Pereira M.F."/>
            <person name="Perotto S."/>
            <person name="Peter M."/>
            <person name="Pfister S."/>
            <person name="Riley R."/>
            <person name="Sitrit Y."/>
            <person name="Stielow J.B."/>
            <person name="Szollosi G."/>
            <person name="Zifcakova L."/>
            <person name="Stursova M."/>
            <person name="Spatafora J.W."/>
            <person name="Tedersoo L."/>
            <person name="Vaario L.M."/>
            <person name="Yamada A."/>
            <person name="Yan M."/>
            <person name="Wang P."/>
            <person name="Xu J."/>
            <person name="Bruns T."/>
            <person name="Baldrian P."/>
            <person name="Vilgalys R."/>
            <person name="Dunand C."/>
            <person name="Henrissat B."/>
            <person name="Grigoriev I.V."/>
            <person name="Hibbett D."/>
            <person name="Nagy L.G."/>
            <person name="Martin F.M."/>
        </authorList>
    </citation>
    <scope>NUCLEOTIDE SEQUENCE</scope>
    <source>
        <strain evidence="1">UP504</strain>
    </source>
</reference>
<dbReference type="InterPro" id="IPR009057">
    <property type="entry name" value="Homeodomain-like_sf"/>
</dbReference>
<organism evidence="1 2">
    <name type="scientific">Hydnum rufescens UP504</name>
    <dbReference type="NCBI Taxonomy" id="1448309"/>
    <lineage>
        <taxon>Eukaryota</taxon>
        <taxon>Fungi</taxon>
        <taxon>Dikarya</taxon>
        <taxon>Basidiomycota</taxon>
        <taxon>Agaricomycotina</taxon>
        <taxon>Agaricomycetes</taxon>
        <taxon>Cantharellales</taxon>
        <taxon>Hydnaceae</taxon>
        <taxon>Hydnum</taxon>
    </lineage>
</organism>
<accession>A0A9P6DZM3</accession>
<dbReference type="Gene3D" id="1.10.10.60">
    <property type="entry name" value="Homeodomain-like"/>
    <property type="match status" value="1"/>
</dbReference>
<protein>
    <recommendedName>
        <fullName evidence="3">HTH CENPB-type domain-containing protein</fullName>
    </recommendedName>
</protein>
<dbReference type="AlphaFoldDB" id="A0A9P6DZM3"/>
<dbReference type="SUPFAM" id="SSF46689">
    <property type="entry name" value="Homeodomain-like"/>
    <property type="match status" value="1"/>
</dbReference>